<dbReference type="Proteomes" id="UP000289738">
    <property type="component" value="Chromosome A03"/>
</dbReference>
<keyword evidence="3" id="KW-1185">Reference proteome</keyword>
<dbReference type="AlphaFoldDB" id="A0A445E1Z1"/>
<organism evidence="2 3">
    <name type="scientific">Arachis hypogaea</name>
    <name type="common">Peanut</name>
    <dbReference type="NCBI Taxonomy" id="3818"/>
    <lineage>
        <taxon>Eukaryota</taxon>
        <taxon>Viridiplantae</taxon>
        <taxon>Streptophyta</taxon>
        <taxon>Embryophyta</taxon>
        <taxon>Tracheophyta</taxon>
        <taxon>Spermatophyta</taxon>
        <taxon>Magnoliopsida</taxon>
        <taxon>eudicotyledons</taxon>
        <taxon>Gunneridae</taxon>
        <taxon>Pentapetalae</taxon>
        <taxon>rosids</taxon>
        <taxon>fabids</taxon>
        <taxon>Fabales</taxon>
        <taxon>Fabaceae</taxon>
        <taxon>Papilionoideae</taxon>
        <taxon>50 kb inversion clade</taxon>
        <taxon>dalbergioids sensu lato</taxon>
        <taxon>Dalbergieae</taxon>
        <taxon>Pterocarpus clade</taxon>
        <taxon>Arachis</taxon>
    </lineage>
</organism>
<accession>A0A445E1Z1</accession>
<dbReference type="EMBL" id="SDMP01000003">
    <property type="protein sequence ID" value="RYR69419.1"/>
    <property type="molecule type" value="Genomic_DNA"/>
</dbReference>
<evidence type="ECO:0000313" key="2">
    <source>
        <dbReference type="EMBL" id="RYR69419.1"/>
    </source>
</evidence>
<reference evidence="2 3" key="1">
    <citation type="submission" date="2019-01" db="EMBL/GenBank/DDBJ databases">
        <title>Sequencing of cultivated peanut Arachis hypogaea provides insights into genome evolution and oil improvement.</title>
        <authorList>
            <person name="Chen X."/>
        </authorList>
    </citation>
    <scope>NUCLEOTIDE SEQUENCE [LARGE SCALE GENOMIC DNA]</scope>
    <source>
        <strain evidence="3">cv. Fuhuasheng</strain>
        <tissue evidence="2">Leaves</tissue>
    </source>
</reference>
<proteinExistence type="predicted"/>
<feature type="region of interest" description="Disordered" evidence="1">
    <location>
        <begin position="100"/>
        <end position="119"/>
    </location>
</feature>
<comment type="caution">
    <text evidence="2">The sequence shown here is derived from an EMBL/GenBank/DDBJ whole genome shotgun (WGS) entry which is preliminary data.</text>
</comment>
<feature type="region of interest" description="Disordered" evidence="1">
    <location>
        <begin position="44"/>
        <end position="87"/>
    </location>
</feature>
<feature type="compositionally biased region" description="Basic and acidic residues" evidence="1">
    <location>
        <begin position="77"/>
        <end position="87"/>
    </location>
</feature>
<protein>
    <submittedName>
        <fullName evidence="2">Uncharacterized protein</fullName>
    </submittedName>
</protein>
<evidence type="ECO:0000313" key="3">
    <source>
        <dbReference type="Proteomes" id="UP000289738"/>
    </source>
</evidence>
<evidence type="ECO:0000256" key="1">
    <source>
        <dbReference type="SAM" id="MobiDB-lite"/>
    </source>
</evidence>
<gene>
    <name evidence="2" type="ORF">Ahy_A03g015965</name>
</gene>
<name>A0A445E1Z1_ARAHY</name>
<sequence>MENKCRLRIDQRIFQFNIAKYSSNRQSILKSMLQKDVTTMNSITGSRIPKLSQEGQIGSGDHDSSGEDSDDPTYLPSKEEGDSAKDIHFTDSEEVYDYESGFGKENSMPKDSNVEKGKRVMTSDLDDEEAADSDDLEHNYIIGGQDLGADDAEEDADCEGQRFPVHKLEKDMGKYKWKVGTLYESRQEFKDTVATFAVQTARNIRKTAPFGEGLGCISERLLLLVGEKFTWQLRSMNLQHTCMQTHRVGIMHSKWLGTQFKKKVKSNPRIKIKDLVAKGHKK</sequence>